<dbReference type="AlphaFoldDB" id="A0A0P1AWE3"/>
<name>A0A0P1AWE3_PLAHL</name>
<keyword evidence="2" id="KW-1185">Reference proteome</keyword>
<evidence type="ECO:0000313" key="2">
    <source>
        <dbReference type="Proteomes" id="UP000054928"/>
    </source>
</evidence>
<dbReference type="EMBL" id="CCYD01001640">
    <property type="protein sequence ID" value="CEG45697.1"/>
    <property type="molecule type" value="Genomic_DNA"/>
</dbReference>
<dbReference type="GeneID" id="36397033"/>
<accession>A0A0P1AWE3</accession>
<protein>
    <submittedName>
        <fullName evidence="1">Uncharacterized protein</fullName>
    </submittedName>
</protein>
<organism evidence="1 2">
    <name type="scientific">Plasmopara halstedii</name>
    <name type="common">Downy mildew of sunflower</name>
    <dbReference type="NCBI Taxonomy" id="4781"/>
    <lineage>
        <taxon>Eukaryota</taxon>
        <taxon>Sar</taxon>
        <taxon>Stramenopiles</taxon>
        <taxon>Oomycota</taxon>
        <taxon>Peronosporomycetes</taxon>
        <taxon>Peronosporales</taxon>
        <taxon>Peronosporaceae</taxon>
        <taxon>Plasmopara</taxon>
    </lineage>
</organism>
<reference evidence="2" key="1">
    <citation type="submission" date="2014-09" db="EMBL/GenBank/DDBJ databases">
        <authorList>
            <person name="Sharma Rahul"/>
            <person name="Thines Marco"/>
        </authorList>
    </citation>
    <scope>NUCLEOTIDE SEQUENCE [LARGE SCALE GENOMIC DNA]</scope>
</reference>
<proteinExistence type="predicted"/>
<evidence type="ECO:0000313" key="1">
    <source>
        <dbReference type="EMBL" id="CEG45697.1"/>
    </source>
</evidence>
<dbReference type="RefSeq" id="XP_024582066.1">
    <property type="nucleotide sequence ID" value="XM_024716471.1"/>
</dbReference>
<sequence>MKVPKFFVLLDLDKRAFGTSPYSTGEFRFIRKAYTHGPVTLLIQRSEQQQIVGI</sequence>
<dbReference type="Proteomes" id="UP000054928">
    <property type="component" value="Unassembled WGS sequence"/>
</dbReference>